<dbReference type="KEGG" id="psim:KR76_13885"/>
<dbReference type="STRING" id="2045.KR76_13885"/>
<dbReference type="InterPro" id="IPR036388">
    <property type="entry name" value="WH-like_DNA-bd_sf"/>
</dbReference>
<dbReference type="InterPro" id="IPR052362">
    <property type="entry name" value="HTH-GbsR_regulator"/>
</dbReference>
<name>A0A0A1DLT1_NOCSI</name>
<gene>
    <name evidence="1" type="ORF">KR76_13885</name>
</gene>
<dbReference type="AlphaFoldDB" id="A0A0A1DLT1"/>
<accession>A0A0A1DLT1</accession>
<dbReference type="Proteomes" id="UP000030300">
    <property type="component" value="Chromosome"/>
</dbReference>
<proteinExistence type="predicted"/>
<dbReference type="EMBL" id="CP009896">
    <property type="protein sequence ID" value="AIY17567.1"/>
    <property type="molecule type" value="Genomic_DNA"/>
</dbReference>
<dbReference type="GO" id="GO:0003700">
    <property type="term" value="F:DNA-binding transcription factor activity"/>
    <property type="evidence" value="ECO:0007669"/>
    <property type="project" value="InterPro"/>
</dbReference>
<dbReference type="OrthoDB" id="67158at2"/>
<dbReference type="RefSeq" id="WP_038679037.1">
    <property type="nucleotide sequence ID" value="NZ_BJMC01000009.1"/>
</dbReference>
<dbReference type="SUPFAM" id="SSF46785">
    <property type="entry name" value="Winged helix' DNA-binding domain"/>
    <property type="match status" value="1"/>
</dbReference>
<dbReference type="InterPro" id="IPR036390">
    <property type="entry name" value="WH_DNA-bd_sf"/>
</dbReference>
<dbReference type="GeneID" id="96609956"/>
<evidence type="ECO:0000313" key="2">
    <source>
        <dbReference type="Proteomes" id="UP000030300"/>
    </source>
</evidence>
<dbReference type="Pfam" id="PF12802">
    <property type="entry name" value="MarR_2"/>
    <property type="match status" value="1"/>
</dbReference>
<dbReference type="eggNOG" id="COG1510">
    <property type="taxonomic scope" value="Bacteria"/>
</dbReference>
<keyword evidence="2" id="KW-1185">Reference proteome</keyword>
<dbReference type="Gene3D" id="1.10.10.10">
    <property type="entry name" value="Winged helix-like DNA-binding domain superfamily/Winged helix DNA-binding domain"/>
    <property type="match status" value="1"/>
</dbReference>
<reference evidence="1 2" key="1">
    <citation type="journal article" date="2015" name="Genome Announc.">
        <title>Complete Genome Sequence of Steroid-Transforming Nocardioides simplex VKM Ac-2033D.</title>
        <authorList>
            <person name="Shtratnikova V.Y."/>
            <person name="Schelkunov M.I."/>
            <person name="Pekov Y.A."/>
            <person name="Fokina V.V."/>
            <person name="Logacheva M.D."/>
            <person name="Sokolov S.L."/>
            <person name="Bragin E.Y."/>
            <person name="Ashapkin V.V."/>
            <person name="Donova M.V."/>
        </authorList>
    </citation>
    <scope>NUCLEOTIDE SEQUENCE [LARGE SCALE GENOMIC DNA]</scope>
    <source>
        <strain evidence="1 2">VKM Ac-2033D</strain>
    </source>
</reference>
<dbReference type="PANTHER" id="PTHR38465">
    <property type="entry name" value="HTH-TYPE TRANSCRIPTIONAL REGULATOR MJ1563-RELATED"/>
    <property type="match status" value="1"/>
</dbReference>
<dbReference type="HOGENOM" id="CLU_120349_0_0_11"/>
<organism evidence="1 2">
    <name type="scientific">Nocardioides simplex</name>
    <name type="common">Arthrobacter simplex</name>
    <dbReference type="NCBI Taxonomy" id="2045"/>
    <lineage>
        <taxon>Bacteria</taxon>
        <taxon>Bacillati</taxon>
        <taxon>Actinomycetota</taxon>
        <taxon>Actinomycetes</taxon>
        <taxon>Propionibacteriales</taxon>
        <taxon>Nocardioidaceae</taxon>
        <taxon>Pimelobacter</taxon>
    </lineage>
</organism>
<evidence type="ECO:0000313" key="1">
    <source>
        <dbReference type="EMBL" id="AIY17567.1"/>
    </source>
</evidence>
<protein>
    <submittedName>
        <fullName evidence="1">Uncharacterized protein</fullName>
    </submittedName>
</protein>
<sequence>MSTEEQRAAFTERLGGALASAGLARLPSRVFAALLVDDDGRMTAAELGAALDVSAASVSGAVRYLDTVGMIRRERERGSRRDVFVVEDDAWHGTMTRIDQLYGPMIAALERGLADLPDDDPARHRLVLAREFLAFVLEEMSDLDRRWAVRRVELGLGD</sequence>
<dbReference type="PANTHER" id="PTHR38465:SF2">
    <property type="entry name" value="HTH-TYPE TRANSCRIPTIONAL REGULATOR MMPR5"/>
    <property type="match status" value="1"/>
</dbReference>
<dbReference type="InterPro" id="IPR000835">
    <property type="entry name" value="HTH_MarR-typ"/>
</dbReference>
<dbReference type="Gene3D" id="1.10.287.160">
    <property type="entry name" value="HR1 repeat"/>
    <property type="match status" value="1"/>
</dbReference>